<reference evidence="2 3" key="1">
    <citation type="submission" date="2021-06" db="EMBL/GenBank/DDBJ databases">
        <title>Caerostris extrusa draft genome.</title>
        <authorList>
            <person name="Kono N."/>
            <person name="Arakawa K."/>
        </authorList>
    </citation>
    <scope>NUCLEOTIDE SEQUENCE [LARGE SCALE GENOMIC DNA]</scope>
</reference>
<sequence>MYAPMGYPPFCKLSSRPLDILLWLLTTRGLPLSTLTTHLCDGYNCVERIKVKGGGGNQAEEKWESDGCESPTFPKGDGVHEHLNGRIHPYQKSLGLREVQPISLV</sequence>
<comment type="caution">
    <text evidence="2">The sequence shown here is derived from an EMBL/GenBank/DDBJ whole genome shotgun (WGS) entry which is preliminary data.</text>
</comment>
<dbReference type="EMBL" id="BPLR01005085">
    <property type="protein sequence ID" value="GIX99723.1"/>
    <property type="molecule type" value="Genomic_DNA"/>
</dbReference>
<accession>A0AAV4PU70</accession>
<dbReference type="AlphaFoldDB" id="A0AAV4PU70"/>
<evidence type="ECO:0000313" key="3">
    <source>
        <dbReference type="Proteomes" id="UP001054945"/>
    </source>
</evidence>
<proteinExistence type="predicted"/>
<protein>
    <submittedName>
        <fullName evidence="2">Uncharacterized protein</fullName>
    </submittedName>
</protein>
<keyword evidence="1" id="KW-0732">Signal</keyword>
<keyword evidence="3" id="KW-1185">Reference proteome</keyword>
<feature type="signal peptide" evidence="1">
    <location>
        <begin position="1"/>
        <end position="29"/>
    </location>
</feature>
<evidence type="ECO:0000313" key="2">
    <source>
        <dbReference type="EMBL" id="GIX99723.1"/>
    </source>
</evidence>
<feature type="chain" id="PRO_5043539908" evidence="1">
    <location>
        <begin position="30"/>
        <end position="105"/>
    </location>
</feature>
<organism evidence="2 3">
    <name type="scientific">Caerostris extrusa</name>
    <name type="common">Bark spider</name>
    <name type="synonym">Caerostris bankana</name>
    <dbReference type="NCBI Taxonomy" id="172846"/>
    <lineage>
        <taxon>Eukaryota</taxon>
        <taxon>Metazoa</taxon>
        <taxon>Ecdysozoa</taxon>
        <taxon>Arthropoda</taxon>
        <taxon>Chelicerata</taxon>
        <taxon>Arachnida</taxon>
        <taxon>Araneae</taxon>
        <taxon>Araneomorphae</taxon>
        <taxon>Entelegynae</taxon>
        <taxon>Araneoidea</taxon>
        <taxon>Araneidae</taxon>
        <taxon>Caerostris</taxon>
    </lineage>
</organism>
<name>A0AAV4PU70_CAEEX</name>
<dbReference type="Proteomes" id="UP001054945">
    <property type="component" value="Unassembled WGS sequence"/>
</dbReference>
<gene>
    <name evidence="2" type="ORF">CEXT_698771</name>
</gene>
<evidence type="ECO:0000256" key="1">
    <source>
        <dbReference type="SAM" id="SignalP"/>
    </source>
</evidence>